<name>A0ABT8L1H6_9BACT</name>
<proteinExistence type="predicted"/>
<sequence>MEKIIKRLGLLVVVFVAFSCDDDITEFNINSSLSEEIPVSATEADQNIAYEATIDAKEDSEISKNLEKIKEYEVEEVSFRVADYSGPDTANLSGTLSVGNATTTFSADIPSLNIKLFADEEYTIALSEEQLDALETILLESNQLKVTFTGSVSEVPVSFTLIISAKTKVKVDAA</sequence>
<comment type="caution">
    <text evidence="1">The sequence shown here is derived from an EMBL/GenBank/DDBJ whole genome shotgun (WGS) entry which is preliminary data.</text>
</comment>
<dbReference type="Proteomes" id="UP001172083">
    <property type="component" value="Unassembled WGS sequence"/>
</dbReference>
<keyword evidence="2" id="KW-1185">Reference proteome</keyword>
<accession>A0ABT8L1H6</accession>
<gene>
    <name evidence="1" type="ORF">QQ020_05840</name>
</gene>
<protein>
    <recommendedName>
        <fullName evidence="3">Lipoprotein</fullName>
    </recommendedName>
</protein>
<dbReference type="EMBL" id="JAUJEB010000001">
    <property type="protein sequence ID" value="MDN5211559.1"/>
    <property type="molecule type" value="Genomic_DNA"/>
</dbReference>
<dbReference type="RefSeq" id="WP_346756890.1">
    <property type="nucleotide sequence ID" value="NZ_JAUJEB010000001.1"/>
</dbReference>
<evidence type="ECO:0008006" key="3">
    <source>
        <dbReference type="Google" id="ProtNLM"/>
    </source>
</evidence>
<evidence type="ECO:0000313" key="2">
    <source>
        <dbReference type="Proteomes" id="UP001172083"/>
    </source>
</evidence>
<reference evidence="1" key="1">
    <citation type="submission" date="2023-06" db="EMBL/GenBank/DDBJ databases">
        <title>Genomic of Agaribacillus aureum.</title>
        <authorList>
            <person name="Wang G."/>
        </authorList>
    </citation>
    <scope>NUCLEOTIDE SEQUENCE</scope>
    <source>
        <strain evidence="1">BMA12</strain>
    </source>
</reference>
<dbReference type="PROSITE" id="PS51257">
    <property type="entry name" value="PROKAR_LIPOPROTEIN"/>
    <property type="match status" value="1"/>
</dbReference>
<organism evidence="1 2">
    <name type="scientific">Agaribacillus aureus</name>
    <dbReference type="NCBI Taxonomy" id="3051825"/>
    <lineage>
        <taxon>Bacteria</taxon>
        <taxon>Pseudomonadati</taxon>
        <taxon>Bacteroidota</taxon>
        <taxon>Cytophagia</taxon>
        <taxon>Cytophagales</taxon>
        <taxon>Splendidivirgaceae</taxon>
        <taxon>Agaribacillus</taxon>
    </lineage>
</organism>
<evidence type="ECO:0000313" key="1">
    <source>
        <dbReference type="EMBL" id="MDN5211559.1"/>
    </source>
</evidence>